<name>A0A815XXK7_ADIRI</name>
<feature type="non-terminal residue" evidence="2">
    <location>
        <position position="1"/>
    </location>
</feature>
<reference evidence="2" key="1">
    <citation type="submission" date="2021-02" db="EMBL/GenBank/DDBJ databases">
        <authorList>
            <person name="Nowell W R."/>
        </authorList>
    </citation>
    <scope>NUCLEOTIDE SEQUENCE</scope>
</reference>
<evidence type="ECO:0000256" key="1">
    <source>
        <dbReference type="SAM" id="MobiDB-lite"/>
    </source>
</evidence>
<dbReference type="Proteomes" id="UP000663828">
    <property type="component" value="Unassembled WGS sequence"/>
</dbReference>
<organism evidence="2 3">
    <name type="scientific">Adineta ricciae</name>
    <name type="common">Rotifer</name>
    <dbReference type="NCBI Taxonomy" id="249248"/>
    <lineage>
        <taxon>Eukaryota</taxon>
        <taxon>Metazoa</taxon>
        <taxon>Spiralia</taxon>
        <taxon>Gnathifera</taxon>
        <taxon>Rotifera</taxon>
        <taxon>Eurotatoria</taxon>
        <taxon>Bdelloidea</taxon>
        <taxon>Adinetida</taxon>
        <taxon>Adinetidae</taxon>
        <taxon>Adineta</taxon>
    </lineage>
</organism>
<protein>
    <submittedName>
        <fullName evidence="2">Uncharacterized protein</fullName>
    </submittedName>
</protein>
<keyword evidence="3" id="KW-1185">Reference proteome</keyword>
<dbReference type="AlphaFoldDB" id="A0A815XXK7"/>
<proteinExistence type="predicted"/>
<comment type="caution">
    <text evidence="2">The sequence shown here is derived from an EMBL/GenBank/DDBJ whole genome shotgun (WGS) entry which is preliminary data.</text>
</comment>
<sequence>DPTKQSPPDEPEVKTKIYDANRHKLRRMKQEPT</sequence>
<evidence type="ECO:0000313" key="2">
    <source>
        <dbReference type="EMBL" id="CAF1563882.1"/>
    </source>
</evidence>
<feature type="compositionally biased region" description="Basic and acidic residues" evidence="1">
    <location>
        <begin position="11"/>
        <end position="33"/>
    </location>
</feature>
<gene>
    <name evidence="2" type="ORF">XAT740_LOCUS43857</name>
</gene>
<feature type="region of interest" description="Disordered" evidence="1">
    <location>
        <begin position="1"/>
        <end position="33"/>
    </location>
</feature>
<accession>A0A815XXK7</accession>
<dbReference type="EMBL" id="CAJNOR010005474">
    <property type="protein sequence ID" value="CAF1563882.1"/>
    <property type="molecule type" value="Genomic_DNA"/>
</dbReference>
<evidence type="ECO:0000313" key="3">
    <source>
        <dbReference type="Proteomes" id="UP000663828"/>
    </source>
</evidence>